<comment type="caution">
    <text evidence="5">The sequence shown here is derived from an EMBL/GenBank/DDBJ whole genome shotgun (WGS) entry which is preliminary data.</text>
</comment>
<name>A0ABR2GUI1_9EUKA</name>
<keyword evidence="2" id="KW-0521">NADP</keyword>
<dbReference type="PANTHER" id="PTHR38011">
    <property type="entry name" value="DIHYDROFOLATE REDUCTASE FAMILY PROTEIN (AFU_ORTHOLOGUE AFUA_8G06820)"/>
    <property type="match status" value="1"/>
</dbReference>
<dbReference type="Proteomes" id="UP001470230">
    <property type="component" value="Unassembled WGS sequence"/>
</dbReference>
<dbReference type="EMBL" id="JAPFFF010000058">
    <property type="protein sequence ID" value="KAK8837599.1"/>
    <property type="molecule type" value="Genomic_DNA"/>
</dbReference>
<keyword evidence="6" id="KW-1185">Reference proteome</keyword>
<sequence>MTANSRPYIICYMAPSVDGRLIFDRFSKSFYNWDQDKGILEFYDRVGIEDLKSNVVILGRNTYYTDFCQKLYDIDSHKTPASKFEPFKGKTSDKGFMIILDSKGKSIYEDKMLSEYNCISILSEKVSEDYLQYLRSRNVSYVFAGSDGNNFEKALITLKSMFGFERILLEGGGVVNGSFLKLKLIDEIALMLMPSIDGNASKPSIFEYNGNPDEFPAAGQKLELIDSKALSYGILLIRYKVHRE</sequence>
<feature type="domain" description="Bacterial bifunctional deaminase-reductase C-terminal" evidence="4">
    <location>
        <begin position="7"/>
        <end position="235"/>
    </location>
</feature>
<dbReference type="InterPro" id="IPR050765">
    <property type="entry name" value="Riboflavin_Biosynth_HTPR"/>
</dbReference>
<accession>A0ABR2GUI1</accession>
<keyword evidence="3" id="KW-0560">Oxidoreductase</keyword>
<protein>
    <recommendedName>
        <fullName evidence="4">Bacterial bifunctional deaminase-reductase C-terminal domain-containing protein</fullName>
    </recommendedName>
</protein>
<gene>
    <name evidence="5" type="ORF">M9Y10_036130</name>
</gene>
<evidence type="ECO:0000256" key="1">
    <source>
        <dbReference type="ARBA" id="ARBA00005104"/>
    </source>
</evidence>
<comment type="pathway">
    <text evidence="1">Cofactor biosynthesis; riboflavin biosynthesis.</text>
</comment>
<dbReference type="PANTHER" id="PTHR38011:SF7">
    <property type="entry name" value="2,5-DIAMINO-6-RIBOSYLAMINO-4(3H)-PYRIMIDINONE 5'-PHOSPHATE REDUCTASE"/>
    <property type="match status" value="1"/>
</dbReference>
<dbReference type="Pfam" id="PF01872">
    <property type="entry name" value="RibD_C"/>
    <property type="match status" value="1"/>
</dbReference>
<evidence type="ECO:0000313" key="6">
    <source>
        <dbReference type="Proteomes" id="UP001470230"/>
    </source>
</evidence>
<dbReference type="SUPFAM" id="SSF53597">
    <property type="entry name" value="Dihydrofolate reductase-like"/>
    <property type="match status" value="1"/>
</dbReference>
<reference evidence="5 6" key="1">
    <citation type="submission" date="2024-04" db="EMBL/GenBank/DDBJ databases">
        <title>Tritrichomonas musculus Genome.</title>
        <authorList>
            <person name="Alves-Ferreira E."/>
            <person name="Grigg M."/>
            <person name="Lorenzi H."/>
            <person name="Galac M."/>
        </authorList>
    </citation>
    <scope>NUCLEOTIDE SEQUENCE [LARGE SCALE GENOMIC DNA]</scope>
    <source>
        <strain evidence="5 6">EAF2021</strain>
    </source>
</reference>
<evidence type="ECO:0000256" key="2">
    <source>
        <dbReference type="ARBA" id="ARBA00022857"/>
    </source>
</evidence>
<evidence type="ECO:0000259" key="4">
    <source>
        <dbReference type="Pfam" id="PF01872"/>
    </source>
</evidence>
<dbReference type="Gene3D" id="3.40.430.10">
    <property type="entry name" value="Dihydrofolate Reductase, subunit A"/>
    <property type="match status" value="1"/>
</dbReference>
<evidence type="ECO:0000313" key="5">
    <source>
        <dbReference type="EMBL" id="KAK8837599.1"/>
    </source>
</evidence>
<evidence type="ECO:0000256" key="3">
    <source>
        <dbReference type="ARBA" id="ARBA00023002"/>
    </source>
</evidence>
<dbReference type="InterPro" id="IPR002734">
    <property type="entry name" value="RibDG_C"/>
</dbReference>
<dbReference type="InterPro" id="IPR024072">
    <property type="entry name" value="DHFR-like_dom_sf"/>
</dbReference>
<organism evidence="5 6">
    <name type="scientific">Tritrichomonas musculus</name>
    <dbReference type="NCBI Taxonomy" id="1915356"/>
    <lineage>
        <taxon>Eukaryota</taxon>
        <taxon>Metamonada</taxon>
        <taxon>Parabasalia</taxon>
        <taxon>Tritrichomonadida</taxon>
        <taxon>Tritrichomonadidae</taxon>
        <taxon>Tritrichomonas</taxon>
    </lineage>
</organism>
<proteinExistence type="predicted"/>